<name>A0A7W2JS28_9PSED</name>
<comment type="caution">
    <text evidence="1">The sequence shown here is derived from an EMBL/GenBank/DDBJ whole genome shotgun (WGS) entry which is preliminary data.</text>
</comment>
<dbReference type="EMBL" id="JACGDE010000002">
    <property type="protein sequence ID" value="MBA6063955.1"/>
    <property type="molecule type" value="Genomic_DNA"/>
</dbReference>
<proteinExistence type="predicted"/>
<accession>A0A7W2JS28</accession>
<organism evidence="1 2">
    <name type="scientific">Pseudomonas mosselii</name>
    <dbReference type="NCBI Taxonomy" id="78327"/>
    <lineage>
        <taxon>Bacteria</taxon>
        <taxon>Pseudomonadati</taxon>
        <taxon>Pseudomonadota</taxon>
        <taxon>Gammaproteobacteria</taxon>
        <taxon>Pseudomonadales</taxon>
        <taxon>Pseudomonadaceae</taxon>
        <taxon>Pseudomonas</taxon>
    </lineage>
</organism>
<dbReference type="NCBIfam" id="TIGR02532">
    <property type="entry name" value="IV_pilin_GFxxxE"/>
    <property type="match status" value="1"/>
</dbReference>
<dbReference type="AlphaFoldDB" id="A0A7W2JS28"/>
<gene>
    <name evidence="1" type="ORF">H4C75_04170</name>
</gene>
<dbReference type="InterPro" id="IPR012902">
    <property type="entry name" value="N_methyl_site"/>
</dbReference>
<sequence>MDVRERGMTLLEVLLAVTVLTLGLFASAALQLRGLQAVEGARREGQALQLAQGMLERVRAAEAIETGEEAAWQLRLTQVLGGAAQGRMNLAGGVLVLDVDWPGMGEGRQSLSVQGRVLP</sequence>
<evidence type="ECO:0000313" key="2">
    <source>
        <dbReference type="Proteomes" id="UP000541770"/>
    </source>
</evidence>
<protein>
    <submittedName>
        <fullName evidence="1">Prepilin-type N-terminal cleavage/methylation domain-containing protein</fullName>
    </submittedName>
</protein>
<evidence type="ECO:0000313" key="1">
    <source>
        <dbReference type="EMBL" id="MBA6063955.1"/>
    </source>
</evidence>
<reference evidence="1 2" key="1">
    <citation type="submission" date="2020-07" db="EMBL/GenBank/DDBJ databases">
        <title>Diversity of carbapenemase encoding genes among Pseudomonas putida group clinical isolates in a tertiary Brazilian hospital.</title>
        <authorList>
            <person name="Alberto-Lei F."/>
            <person name="Nodari C.S."/>
            <person name="Streling A.P."/>
            <person name="Paulino J.T."/>
            <person name="Bessa-Neto F.O."/>
            <person name="Cayo R."/>
            <person name="Gales A.C."/>
        </authorList>
    </citation>
    <scope>NUCLEOTIDE SEQUENCE [LARGE SCALE GENOMIC DNA]</scope>
    <source>
        <strain evidence="1 2">14802</strain>
    </source>
</reference>
<dbReference type="RefSeq" id="WP_182322011.1">
    <property type="nucleotide sequence ID" value="NZ_BQIT01000045.1"/>
</dbReference>
<dbReference type="Proteomes" id="UP000541770">
    <property type="component" value="Unassembled WGS sequence"/>
</dbReference>
<dbReference type="Pfam" id="PF07963">
    <property type="entry name" value="N_methyl"/>
    <property type="match status" value="1"/>
</dbReference>